<comment type="similarity">
    <text evidence="2">Belongs to the ACC deaminase/D-cysteine desulfhydrase family.</text>
</comment>
<dbReference type="SUPFAM" id="SSF53686">
    <property type="entry name" value="Tryptophan synthase beta subunit-like PLP-dependent enzymes"/>
    <property type="match status" value="1"/>
</dbReference>
<dbReference type="RefSeq" id="WP_198638086.1">
    <property type="nucleotide sequence ID" value="NZ_JAEHNY010000004.1"/>
</dbReference>
<feature type="domain" description="Tryptophan synthase beta chain-like PALP" evidence="4">
    <location>
        <begin position="23"/>
        <end position="290"/>
    </location>
</feature>
<reference evidence="5 6" key="1">
    <citation type="submission" date="2020-12" db="EMBL/GenBank/DDBJ databases">
        <title>Salegentibacter orientalis sp. nov., isolated from costal sediment.</title>
        <authorList>
            <person name="Lian F.-B."/>
        </authorList>
    </citation>
    <scope>NUCLEOTIDE SEQUENCE [LARGE SCALE GENOMIC DNA]</scope>
    <source>
        <strain evidence="5 6">F60176</strain>
    </source>
</reference>
<dbReference type="InterPro" id="IPR036052">
    <property type="entry name" value="TrpB-like_PALP_sf"/>
</dbReference>
<dbReference type="Pfam" id="PF00291">
    <property type="entry name" value="PALP"/>
    <property type="match status" value="1"/>
</dbReference>
<keyword evidence="6" id="KW-1185">Reference proteome</keyword>
<dbReference type="EMBL" id="JAEHNY010000004">
    <property type="protein sequence ID" value="MBI6119416.1"/>
    <property type="molecule type" value="Genomic_DNA"/>
</dbReference>
<evidence type="ECO:0000256" key="3">
    <source>
        <dbReference type="ARBA" id="ARBA00022898"/>
    </source>
</evidence>
<dbReference type="InterPro" id="IPR001926">
    <property type="entry name" value="TrpB-like_PALP"/>
</dbReference>
<dbReference type="InterPro" id="IPR027278">
    <property type="entry name" value="ACCD_DCysDesulf"/>
</dbReference>
<evidence type="ECO:0000256" key="2">
    <source>
        <dbReference type="ARBA" id="ARBA00008639"/>
    </source>
</evidence>
<keyword evidence="3" id="KW-0663">Pyridoxal phosphate</keyword>
<accession>A0ABS0TEE4</accession>
<dbReference type="Proteomes" id="UP000635665">
    <property type="component" value="Unassembled WGS sequence"/>
</dbReference>
<evidence type="ECO:0000313" key="5">
    <source>
        <dbReference type="EMBL" id="MBI6119416.1"/>
    </source>
</evidence>
<organism evidence="5 6">
    <name type="scientific">Salegentibacter maritimus</name>
    <dbReference type="NCBI Taxonomy" id="2794347"/>
    <lineage>
        <taxon>Bacteria</taxon>
        <taxon>Pseudomonadati</taxon>
        <taxon>Bacteroidota</taxon>
        <taxon>Flavobacteriia</taxon>
        <taxon>Flavobacteriales</taxon>
        <taxon>Flavobacteriaceae</taxon>
        <taxon>Salegentibacter</taxon>
    </lineage>
</organism>
<dbReference type="PANTHER" id="PTHR43780:SF2">
    <property type="entry name" value="1-AMINOCYCLOPROPANE-1-CARBOXYLATE DEAMINASE-RELATED"/>
    <property type="match status" value="1"/>
</dbReference>
<sequence length="312" mass="34724">MANPLNFNVEISSENQFITEFKNGTSLYLKREDLLHPEVSGNKFRKLKYNIFEAEKQGKDTLLTFGGAYSNHIAATAAAGKLAGLKTIGVIRGKELGENLGETLKQNATLNFAHSCGMQFYFVSRGDYRKKANLEFRQHLSEKFGDFYLVPEGGTNAFAIKGCEEILSAKDKEFNYIAASVGTGGTLSGLIRASSENQKILGFPALKGDFLSEEIKKNDVKDNWELILNYHFGGYARVDSQLISFINKFREKYQIQLDPVYTGKLVFGIFDLVKTGYFPSGSKILAIHTGGLQGIMGMNSFLKKKNLPLINY</sequence>
<dbReference type="PIRSF" id="PIRSF006278">
    <property type="entry name" value="ACCD_DCysDesulf"/>
    <property type="match status" value="1"/>
</dbReference>
<dbReference type="PANTHER" id="PTHR43780">
    <property type="entry name" value="1-AMINOCYCLOPROPANE-1-CARBOXYLATE DEAMINASE-RELATED"/>
    <property type="match status" value="1"/>
</dbReference>
<protein>
    <submittedName>
        <fullName evidence="5">1-aminocyclopropane-1-carboxylate deaminase/D-cysteine desulfhydrase</fullName>
    </submittedName>
</protein>
<comment type="cofactor">
    <cofactor evidence="1">
        <name>pyridoxal 5'-phosphate</name>
        <dbReference type="ChEBI" id="CHEBI:597326"/>
    </cofactor>
</comment>
<gene>
    <name evidence="5" type="ORF">I6U50_05205</name>
</gene>
<evidence type="ECO:0000313" key="6">
    <source>
        <dbReference type="Proteomes" id="UP000635665"/>
    </source>
</evidence>
<evidence type="ECO:0000256" key="1">
    <source>
        <dbReference type="ARBA" id="ARBA00001933"/>
    </source>
</evidence>
<evidence type="ECO:0000259" key="4">
    <source>
        <dbReference type="Pfam" id="PF00291"/>
    </source>
</evidence>
<dbReference type="Gene3D" id="3.40.50.1100">
    <property type="match status" value="2"/>
</dbReference>
<proteinExistence type="inferred from homology"/>
<name>A0ABS0TEE4_9FLAO</name>
<comment type="caution">
    <text evidence="5">The sequence shown here is derived from an EMBL/GenBank/DDBJ whole genome shotgun (WGS) entry which is preliminary data.</text>
</comment>